<dbReference type="Gene3D" id="3.40.1280.30">
    <property type="match status" value="1"/>
</dbReference>
<dbReference type="InterPro" id="IPR007356">
    <property type="entry name" value="tRNA_m1G_MeTrfase_euk"/>
</dbReference>
<dbReference type="PROSITE" id="PS51675">
    <property type="entry name" value="SAM_MT_TRM10"/>
    <property type="match status" value="1"/>
</dbReference>
<feature type="domain" description="SAM-dependent MTase TRM10-type" evidence="6">
    <location>
        <begin position="52"/>
        <end position="240"/>
    </location>
</feature>
<dbReference type="GO" id="GO:0005634">
    <property type="term" value="C:nucleus"/>
    <property type="evidence" value="ECO:0007669"/>
    <property type="project" value="TreeGrafter"/>
</dbReference>
<accession>A0A024TUR9</accession>
<name>A0A024TUR9_9STRA</name>
<dbReference type="GeneID" id="20086180"/>
<dbReference type="GO" id="GO:0000049">
    <property type="term" value="F:tRNA binding"/>
    <property type="evidence" value="ECO:0007669"/>
    <property type="project" value="TreeGrafter"/>
</dbReference>
<dbReference type="eggNOG" id="KOG2967">
    <property type="taxonomic scope" value="Eukaryota"/>
</dbReference>
<protein>
    <recommendedName>
        <fullName evidence="1">tRNA (guanine(9)-N(1))-methyltransferase</fullName>
        <ecNumber evidence="1">2.1.1.221</ecNumber>
    </recommendedName>
</protein>
<evidence type="ECO:0000256" key="3">
    <source>
        <dbReference type="ARBA" id="ARBA00022679"/>
    </source>
</evidence>
<dbReference type="STRING" id="157072.A0A024TUR9"/>
<dbReference type="AlphaFoldDB" id="A0A024TUR9"/>
<reference evidence="7" key="1">
    <citation type="submission" date="2013-12" db="EMBL/GenBank/DDBJ databases">
        <title>The Genome Sequence of Aphanomyces invadans NJM9701.</title>
        <authorList>
            <consortium name="The Broad Institute Genomics Platform"/>
            <person name="Russ C."/>
            <person name="Tyler B."/>
            <person name="van West P."/>
            <person name="Dieguez-Uribeondo J."/>
            <person name="Young S.K."/>
            <person name="Zeng Q."/>
            <person name="Gargeya S."/>
            <person name="Fitzgerald M."/>
            <person name="Abouelleil A."/>
            <person name="Alvarado L."/>
            <person name="Chapman S.B."/>
            <person name="Gainer-Dewar J."/>
            <person name="Goldberg J."/>
            <person name="Griggs A."/>
            <person name="Gujja S."/>
            <person name="Hansen M."/>
            <person name="Howarth C."/>
            <person name="Imamovic A."/>
            <person name="Ireland A."/>
            <person name="Larimer J."/>
            <person name="McCowan C."/>
            <person name="Murphy C."/>
            <person name="Pearson M."/>
            <person name="Poon T.W."/>
            <person name="Priest M."/>
            <person name="Roberts A."/>
            <person name="Saif S."/>
            <person name="Shea T."/>
            <person name="Sykes S."/>
            <person name="Wortman J."/>
            <person name="Nusbaum C."/>
            <person name="Birren B."/>
        </authorList>
    </citation>
    <scope>NUCLEOTIDE SEQUENCE [LARGE SCALE GENOMIC DNA]</scope>
    <source>
        <strain evidence="7">NJM9701</strain>
    </source>
</reference>
<evidence type="ECO:0000259" key="6">
    <source>
        <dbReference type="PROSITE" id="PS51675"/>
    </source>
</evidence>
<keyword evidence="3" id="KW-0808">Transferase</keyword>
<evidence type="ECO:0000256" key="1">
    <source>
        <dbReference type="ARBA" id="ARBA00012797"/>
    </source>
</evidence>
<sequence length="241" mass="27678">MDARKKQKQMQVKAERQHRWEVETALHPIDQEEKQRLYDAKIAAKKQQQQELEDRLNTAMAIGLRVVVDLDFLNHQTLRERNSVFKQVATAYGTMKKCSFPNLLSLHLASYRGDVAAFCDQRGARAWKVSRHEQPLFELFPNDTVIFLSPDAPTVLTELDPNAVYVIGGIVDRTVRKSQTLAKATASAIRTARLPVQEHLRVKSHVLNIDTVLLILLEVHNHGDWNRAFDAVLPKRFRRPE</sequence>
<comment type="catalytic activity">
    <reaction evidence="5">
        <text>guanosine(9) in tRNA + S-adenosyl-L-methionine = N(1)-methylguanosine(9) in tRNA + S-adenosyl-L-homocysteine + H(+)</text>
        <dbReference type="Rhea" id="RHEA:43156"/>
        <dbReference type="Rhea" id="RHEA-COMP:10367"/>
        <dbReference type="Rhea" id="RHEA-COMP:10368"/>
        <dbReference type="ChEBI" id="CHEBI:15378"/>
        <dbReference type="ChEBI" id="CHEBI:57856"/>
        <dbReference type="ChEBI" id="CHEBI:59789"/>
        <dbReference type="ChEBI" id="CHEBI:73542"/>
        <dbReference type="ChEBI" id="CHEBI:74269"/>
        <dbReference type="EC" id="2.1.1.221"/>
    </reaction>
</comment>
<dbReference type="OrthoDB" id="278300at2759"/>
<dbReference type="EMBL" id="KI913971">
    <property type="protein sequence ID" value="ETV97778.1"/>
    <property type="molecule type" value="Genomic_DNA"/>
</dbReference>
<dbReference type="CDD" id="cd18089">
    <property type="entry name" value="SPOUT_Trm10-like"/>
    <property type="match status" value="1"/>
</dbReference>
<dbReference type="GO" id="GO:0002939">
    <property type="term" value="P:tRNA N1-guanine methylation"/>
    <property type="evidence" value="ECO:0007669"/>
    <property type="project" value="TreeGrafter"/>
</dbReference>
<evidence type="ECO:0000313" key="7">
    <source>
        <dbReference type="EMBL" id="ETV97778.1"/>
    </source>
</evidence>
<proteinExistence type="predicted"/>
<dbReference type="PANTHER" id="PTHR13563">
    <property type="entry name" value="TRNA (GUANINE-9-) METHYLTRANSFERASE"/>
    <property type="match status" value="1"/>
</dbReference>
<organism evidence="7">
    <name type="scientific">Aphanomyces invadans</name>
    <dbReference type="NCBI Taxonomy" id="157072"/>
    <lineage>
        <taxon>Eukaryota</taxon>
        <taxon>Sar</taxon>
        <taxon>Stramenopiles</taxon>
        <taxon>Oomycota</taxon>
        <taxon>Saprolegniomycetes</taxon>
        <taxon>Saprolegniales</taxon>
        <taxon>Verrucalvaceae</taxon>
        <taxon>Aphanomyces</taxon>
    </lineage>
</organism>
<evidence type="ECO:0000256" key="4">
    <source>
        <dbReference type="ARBA" id="ARBA00022691"/>
    </source>
</evidence>
<dbReference type="VEuPathDB" id="FungiDB:H310_09130"/>
<evidence type="ECO:0000256" key="2">
    <source>
        <dbReference type="ARBA" id="ARBA00022603"/>
    </source>
</evidence>
<dbReference type="InterPro" id="IPR038459">
    <property type="entry name" value="MT_TRM10-typ_sf"/>
</dbReference>
<evidence type="ECO:0000256" key="5">
    <source>
        <dbReference type="ARBA" id="ARBA00048434"/>
    </source>
</evidence>
<dbReference type="PANTHER" id="PTHR13563:SF13">
    <property type="entry name" value="TRNA METHYLTRANSFERASE 10 HOMOLOG A"/>
    <property type="match status" value="1"/>
</dbReference>
<dbReference type="EC" id="2.1.1.221" evidence="1"/>
<dbReference type="RefSeq" id="XP_008873339.1">
    <property type="nucleotide sequence ID" value="XM_008875117.1"/>
</dbReference>
<gene>
    <name evidence="7" type="ORF">H310_09130</name>
</gene>
<dbReference type="GO" id="GO:0052905">
    <property type="term" value="F:tRNA (guanosine(9)-N1)-methyltransferase activity"/>
    <property type="evidence" value="ECO:0007669"/>
    <property type="project" value="UniProtKB-EC"/>
</dbReference>
<keyword evidence="2" id="KW-0489">Methyltransferase</keyword>
<dbReference type="InterPro" id="IPR028564">
    <property type="entry name" value="MT_TRM10-typ"/>
</dbReference>
<keyword evidence="4" id="KW-0949">S-adenosyl-L-methionine</keyword>